<evidence type="ECO:0000313" key="2">
    <source>
        <dbReference type="EMBL" id="GIY18344.1"/>
    </source>
</evidence>
<evidence type="ECO:0000256" key="1">
    <source>
        <dbReference type="SAM" id="MobiDB-lite"/>
    </source>
</evidence>
<keyword evidence="3" id="KW-1185">Reference proteome</keyword>
<dbReference type="Proteomes" id="UP001054945">
    <property type="component" value="Unassembled WGS sequence"/>
</dbReference>
<accession>A0AAV4RBD7</accession>
<sequence>MKSQLPDWSILHFLSNEEGRNSRSESSISAPPRPESGGERQMAHFEGSVHTTTSRVIIGSRDKLASSHTLVWKPL</sequence>
<comment type="caution">
    <text evidence="2">The sequence shown here is derived from an EMBL/GenBank/DDBJ whole genome shotgun (WGS) entry which is preliminary data.</text>
</comment>
<name>A0AAV4RBD7_CAEEX</name>
<reference evidence="2 3" key="1">
    <citation type="submission" date="2021-06" db="EMBL/GenBank/DDBJ databases">
        <title>Caerostris extrusa draft genome.</title>
        <authorList>
            <person name="Kono N."/>
            <person name="Arakawa K."/>
        </authorList>
    </citation>
    <scope>NUCLEOTIDE SEQUENCE [LARGE SCALE GENOMIC DNA]</scope>
</reference>
<organism evidence="2 3">
    <name type="scientific">Caerostris extrusa</name>
    <name type="common">Bark spider</name>
    <name type="synonym">Caerostris bankana</name>
    <dbReference type="NCBI Taxonomy" id="172846"/>
    <lineage>
        <taxon>Eukaryota</taxon>
        <taxon>Metazoa</taxon>
        <taxon>Ecdysozoa</taxon>
        <taxon>Arthropoda</taxon>
        <taxon>Chelicerata</taxon>
        <taxon>Arachnida</taxon>
        <taxon>Araneae</taxon>
        <taxon>Araneomorphae</taxon>
        <taxon>Entelegynae</taxon>
        <taxon>Araneoidea</taxon>
        <taxon>Araneidae</taxon>
        <taxon>Caerostris</taxon>
    </lineage>
</organism>
<gene>
    <name evidence="2" type="ORF">CEXT_410721</name>
</gene>
<evidence type="ECO:0000313" key="3">
    <source>
        <dbReference type="Proteomes" id="UP001054945"/>
    </source>
</evidence>
<dbReference type="AlphaFoldDB" id="A0AAV4RBD7"/>
<feature type="region of interest" description="Disordered" evidence="1">
    <location>
        <begin position="16"/>
        <end position="52"/>
    </location>
</feature>
<dbReference type="EMBL" id="BPLR01007613">
    <property type="protein sequence ID" value="GIY18344.1"/>
    <property type="molecule type" value="Genomic_DNA"/>
</dbReference>
<proteinExistence type="predicted"/>
<protein>
    <submittedName>
        <fullName evidence="2">Uncharacterized protein</fullName>
    </submittedName>
</protein>